<organism evidence="2">
    <name type="scientific">Arundo donax</name>
    <name type="common">Giant reed</name>
    <name type="synonym">Donax arundinaceus</name>
    <dbReference type="NCBI Taxonomy" id="35708"/>
    <lineage>
        <taxon>Eukaryota</taxon>
        <taxon>Viridiplantae</taxon>
        <taxon>Streptophyta</taxon>
        <taxon>Embryophyta</taxon>
        <taxon>Tracheophyta</taxon>
        <taxon>Spermatophyta</taxon>
        <taxon>Magnoliopsida</taxon>
        <taxon>Liliopsida</taxon>
        <taxon>Poales</taxon>
        <taxon>Poaceae</taxon>
        <taxon>PACMAD clade</taxon>
        <taxon>Arundinoideae</taxon>
        <taxon>Arundineae</taxon>
        <taxon>Arundo</taxon>
    </lineage>
</organism>
<accession>A0A0A9HD93</accession>
<proteinExistence type="predicted"/>
<keyword evidence="1" id="KW-0732">Signal</keyword>
<dbReference type="AlphaFoldDB" id="A0A0A9HD93"/>
<feature type="signal peptide" evidence="1">
    <location>
        <begin position="1"/>
        <end position="18"/>
    </location>
</feature>
<dbReference type="EMBL" id="GBRH01164102">
    <property type="protein sequence ID" value="JAE33794.1"/>
    <property type="molecule type" value="Transcribed_RNA"/>
</dbReference>
<sequence>MLYHLLHTAVALIMLAMGKNVKILSKISSGTTMSNETENSLLPLLASETMPELNAGVLM</sequence>
<evidence type="ECO:0000256" key="1">
    <source>
        <dbReference type="SAM" id="SignalP"/>
    </source>
</evidence>
<feature type="chain" id="PRO_5002048170" evidence="1">
    <location>
        <begin position="19"/>
        <end position="59"/>
    </location>
</feature>
<name>A0A0A9HD93_ARUDO</name>
<reference evidence="2" key="1">
    <citation type="submission" date="2014-09" db="EMBL/GenBank/DDBJ databases">
        <authorList>
            <person name="Magalhaes I.L.F."/>
            <person name="Oliveira U."/>
            <person name="Santos F.R."/>
            <person name="Vidigal T.H.D.A."/>
            <person name="Brescovit A.D."/>
            <person name="Santos A.J."/>
        </authorList>
    </citation>
    <scope>NUCLEOTIDE SEQUENCE</scope>
    <source>
        <tissue evidence="2">Shoot tissue taken approximately 20 cm above the soil surface</tissue>
    </source>
</reference>
<reference evidence="2" key="2">
    <citation type="journal article" date="2015" name="Data Brief">
        <title>Shoot transcriptome of the giant reed, Arundo donax.</title>
        <authorList>
            <person name="Barrero R.A."/>
            <person name="Guerrero F.D."/>
            <person name="Moolhuijzen P."/>
            <person name="Goolsby J.A."/>
            <person name="Tidwell J."/>
            <person name="Bellgard S.E."/>
            <person name="Bellgard M.I."/>
        </authorList>
    </citation>
    <scope>NUCLEOTIDE SEQUENCE</scope>
    <source>
        <tissue evidence="2">Shoot tissue taken approximately 20 cm above the soil surface</tissue>
    </source>
</reference>
<protein>
    <submittedName>
        <fullName evidence="2">Uncharacterized protein</fullName>
    </submittedName>
</protein>
<evidence type="ECO:0000313" key="2">
    <source>
        <dbReference type="EMBL" id="JAE33794.1"/>
    </source>
</evidence>